<evidence type="ECO:0000313" key="3">
    <source>
        <dbReference type="EMBL" id="GAY68972.1"/>
    </source>
</evidence>
<evidence type="ECO:0000256" key="1">
    <source>
        <dbReference type="SAM" id="Coils"/>
    </source>
</evidence>
<gene>
    <name evidence="3" type="ORF">CUMW_268370</name>
</gene>
<feature type="non-terminal residue" evidence="3">
    <location>
        <position position="584"/>
    </location>
</feature>
<feature type="coiled-coil region" evidence="1">
    <location>
        <begin position="415"/>
        <end position="470"/>
    </location>
</feature>
<keyword evidence="4" id="KW-1185">Reference proteome</keyword>
<sequence length="584" mass="63984">EQDGEKNCWEKGLNVVREPGESSEEAPLSDSAPHISLSDDDGSPSASPKLSRTKTNKKSKIKGKHPAKSAHRKTRPKTSRPKSPIPVSIPEPPLISPSVSVAPKLYALGGRPATPRDLERVKTKYNIPHSIHLRVPRKGERPKHPHYDRVALHIDLFDLGFYLPLQPFFRKMFTEMKIAPEQLSLPGWRLLTGLEKPTGLSVAYFATWGVHGNLARPDPLLKKGYRYGWFVAEGEWGKSIPAGNEVVQVRNFFNEDNITWTKGTCPIHEVGRKVNGVIEKFQILQSEGDVLCTSRLARAGLIKESFQSSSGGNSRMDHFGEDFDAFFSRMSGSSSGTLGTSAKGDRPPVVPGSKGKLPVSSLGGSRGTPGTHKRKLGSLFSAPRDLMEGELDPAAFYLSHGLRDLSGISAAQTEVERLRGEVRLGQSREEKLREEVRALQRRLDDHARENSRLSRKLEEVESKHGELLSRQPEMMDKAFTLIMTEVWSVEPELVVPRVEKWVDKSAILKAIEDKRATQAPPSYRPQQSSGVPQVPQAPQADLPSASAVPADSSFLAVSVPIDAPVEGNGGEDTRGGSSGTPGTP</sequence>
<name>A0A2H5QWI3_CITUN</name>
<proteinExistence type="predicted"/>
<protein>
    <submittedName>
        <fullName evidence="3">Uncharacterized protein</fullName>
    </submittedName>
</protein>
<feature type="compositionally biased region" description="Low complexity" evidence="2">
    <location>
        <begin position="525"/>
        <end position="540"/>
    </location>
</feature>
<dbReference type="EMBL" id="BDQV01001038">
    <property type="protein sequence ID" value="GAY68972.1"/>
    <property type="molecule type" value="Genomic_DNA"/>
</dbReference>
<evidence type="ECO:0000256" key="2">
    <source>
        <dbReference type="SAM" id="MobiDB-lite"/>
    </source>
</evidence>
<organism evidence="3 4">
    <name type="scientific">Citrus unshiu</name>
    <name type="common">Satsuma mandarin</name>
    <name type="synonym">Citrus nobilis var. unshiu</name>
    <dbReference type="NCBI Taxonomy" id="55188"/>
    <lineage>
        <taxon>Eukaryota</taxon>
        <taxon>Viridiplantae</taxon>
        <taxon>Streptophyta</taxon>
        <taxon>Embryophyta</taxon>
        <taxon>Tracheophyta</taxon>
        <taxon>Spermatophyta</taxon>
        <taxon>Magnoliopsida</taxon>
        <taxon>eudicotyledons</taxon>
        <taxon>Gunneridae</taxon>
        <taxon>Pentapetalae</taxon>
        <taxon>rosids</taxon>
        <taxon>malvids</taxon>
        <taxon>Sapindales</taxon>
        <taxon>Rutaceae</taxon>
        <taxon>Aurantioideae</taxon>
        <taxon>Citrus</taxon>
    </lineage>
</organism>
<comment type="caution">
    <text evidence="3">The sequence shown here is derived from an EMBL/GenBank/DDBJ whole genome shotgun (WGS) entry which is preliminary data.</text>
</comment>
<feature type="region of interest" description="Disordered" evidence="2">
    <location>
        <begin position="334"/>
        <end position="375"/>
    </location>
</feature>
<feature type="compositionally biased region" description="Pro residues" evidence="2">
    <location>
        <begin position="83"/>
        <end position="93"/>
    </location>
</feature>
<evidence type="ECO:0000313" key="4">
    <source>
        <dbReference type="Proteomes" id="UP000236630"/>
    </source>
</evidence>
<feature type="region of interest" description="Disordered" evidence="2">
    <location>
        <begin position="516"/>
        <end position="584"/>
    </location>
</feature>
<keyword evidence="1" id="KW-0175">Coiled coil</keyword>
<feature type="compositionally biased region" description="Basic residues" evidence="2">
    <location>
        <begin position="51"/>
        <end position="80"/>
    </location>
</feature>
<feature type="region of interest" description="Disordered" evidence="2">
    <location>
        <begin position="1"/>
        <end position="93"/>
    </location>
</feature>
<reference evidence="3 4" key="1">
    <citation type="journal article" date="2017" name="Front. Genet.">
        <title>Draft sequencing of the heterozygous diploid genome of Satsuma (Citrus unshiu Marc.) using a hybrid assembly approach.</title>
        <authorList>
            <person name="Shimizu T."/>
            <person name="Tanizawa Y."/>
            <person name="Mochizuki T."/>
            <person name="Nagasaki H."/>
            <person name="Yoshioka T."/>
            <person name="Toyoda A."/>
            <person name="Fujiyama A."/>
            <person name="Kaminuma E."/>
            <person name="Nakamura Y."/>
        </authorList>
    </citation>
    <scope>NUCLEOTIDE SEQUENCE [LARGE SCALE GENOMIC DNA]</scope>
    <source>
        <strain evidence="4">cv. Miyagawa wase</strain>
    </source>
</reference>
<accession>A0A2H5QWI3</accession>
<dbReference type="Proteomes" id="UP000236630">
    <property type="component" value="Unassembled WGS sequence"/>
</dbReference>
<feature type="non-terminal residue" evidence="3">
    <location>
        <position position="1"/>
    </location>
</feature>
<dbReference type="AlphaFoldDB" id="A0A2H5QWI3"/>